<gene>
    <name evidence="1" type="ORF">FRACA_130027</name>
</gene>
<dbReference type="AlphaFoldDB" id="A0A2I2KKL7"/>
<dbReference type="Gene3D" id="3.40.50.1240">
    <property type="entry name" value="Phosphoglycerate mutase-like"/>
    <property type="match status" value="1"/>
</dbReference>
<dbReference type="InterPro" id="IPR029033">
    <property type="entry name" value="His_PPase_superfam"/>
</dbReference>
<dbReference type="InterPro" id="IPR013078">
    <property type="entry name" value="His_Pase_superF_clade-1"/>
</dbReference>
<accession>A0A2I2KKL7</accession>
<dbReference type="Pfam" id="PF00300">
    <property type="entry name" value="His_Phos_1"/>
    <property type="match status" value="1"/>
</dbReference>
<proteinExistence type="predicted"/>
<sequence>MQTVAPTAERAGVPIRTHEDLREWKSGLPPTPDWRSYYERAWREPAIPFGTGEALEAVGGRAVAALAEVLVCADGDGPVVIATHGTWIARALLTYGLDVDVQFWLTMPTPAIYALTFRGSTLTSSVGPGLK</sequence>
<organism evidence="1 2">
    <name type="scientific">Frankia canadensis</name>
    <dbReference type="NCBI Taxonomy" id="1836972"/>
    <lineage>
        <taxon>Bacteria</taxon>
        <taxon>Bacillati</taxon>
        <taxon>Actinomycetota</taxon>
        <taxon>Actinomycetes</taxon>
        <taxon>Frankiales</taxon>
        <taxon>Frankiaceae</taxon>
        <taxon>Frankia</taxon>
    </lineage>
</organism>
<dbReference type="SUPFAM" id="SSF53254">
    <property type="entry name" value="Phosphoglycerate mutase-like"/>
    <property type="match status" value="1"/>
</dbReference>
<evidence type="ECO:0000313" key="1">
    <source>
        <dbReference type="EMBL" id="SNQ46203.1"/>
    </source>
</evidence>
<protein>
    <submittedName>
        <fullName evidence="1">Fructose-2,6-bisphosphatase</fullName>
    </submittedName>
</protein>
<name>A0A2I2KKL7_9ACTN</name>
<dbReference type="Proteomes" id="UP000234331">
    <property type="component" value="Unassembled WGS sequence"/>
</dbReference>
<reference evidence="1 2" key="1">
    <citation type="submission" date="2017-06" db="EMBL/GenBank/DDBJ databases">
        <authorList>
            <person name="Kim H.J."/>
            <person name="Triplett B.A."/>
        </authorList>
    </citation>
    <scope>NUCLEOTIDE SEQUENCE [LARGE SCALE GENOMIC DNA]</scope>
    <source>
        <strain evidence="1">FRACA_ARgP5</strain>
    </source>
</reference>
<keyword evidence="2" id="KW-1185">Reference proteome</keyword>
<dbReference type="EMBL" id="FZMO01000035">
    <property type="protein sequence ID" value="SNQ46203.1"/>
    <property type="molecule type" value="Genomic_DNA"/>
</dbReference>
<evidence type="ECO:0000313" key="2">
    <source>
        <dbReference type="Proteomes" id="UP000234331"/>
    </source>
</evidence>